<reference evidence="2" key="1">
    <citation type="submission" date="2024-06" db="EMBL/GenBank/DDBJ databases">
        <title>The genome sequences of Kitasatospora sp. strain HUAS MG31.</title>
        <authorList>
            <person name="Mo P."/>
        </authorList>
    </citation>
    <scope>NUCLEOTIDE SEQUENCE</scope>
    <source>
        <strain evidence="2">HUAS MG31</strain>
    </source>
</reference>
<dbReference type="RefSeq" id="WP_354637938.1">
    <property type="nucleotide sequence ID" value="NZ_CP159872.1"/>
</dbReference>
<dbReference type="AlphaFoldDB" id="A0AAU8JSB6"/>
<feature type="region of interest" description="Disordered" evidence="1">
    <location>
        <begin position="1"/>
        <end position="40"/>
    </location>
</feature>
<dbReference type="EMBL" id="CP159872">
    <property type="protein sequence ID" value="XCM78195.1"/>
    <property type="molecule type" value="Genomic_DNA"/>
</dbReference>
<name>A0AAU8JSB6_9ACTN</name>
<proteinExistence type="predicted"/>
<evidence type="ECO:0000313" key="2">
    <source>
        <dbReference type="EMBL" id="XCM78195.1"/>
    </source>
</evidence>
<feature type="compositionally biased region" description="Low complexity" evidence="1">
    <location>
        <begin position="25"/>
        <end position="40"/>
    </location>
</feature>
<accession>A0AAU8JSB6</accession>
<evidence type="ECO:0000256" key="1">
    <source>
        <dbReference type="SAM" id="MobiDB-lite"/>
    </source>
</evidence>
<sequence>MCIAGAGLRRRARDSPAGPCRRAVRSAAAATEAHLTTEST</sequence>
<gene>
    <name evidence="2" type="ORF">ABWK59_04215</name>
</gene>
<protein>
    <submittedName>
        <fullName evidence="2">Uncharacterized protein</fullName>
    </submittedName>
</protein>
<organism evidence="2">
    <name type="scientific">Kitasatospora camelliae</name>
    <dbReference type="NCBI Taxonomy" id="3156397"/>
    <lineage>
        <taxon>Bacteria</taxon>
        <taxon>Bacillati</taxon>
        <taxon>Actinomycetota</taxon>
        <taxon>Actinomycetes</taxon>
        <taxon>Kitasatosporales</taxon>
        <taxon>Streptomycetaceae</taxon>
        <taxon>Kitasatospora</taxon>
    </lineage>
</organism>
<dbReference type="KEGG" id="kcm:ABWK59_04215"/>